<dbReference type="EMBL" id="JAADJU010000001">
    <property type="protein sequence ID" value="NMP25285.1"/>
    <property type="molecule type" value="Genomic_DNA"/>
</dbReference>
<evidence type="ECO:0000313" key="1">
    <source>
        <dbReference type="EMBL" id="NMP25285.1"/>
    </source>
</evidence>
<name>A0A848MC61_9GAMM</name>
<gene>
    <name evidence="1" type="ORF">GW590_00060</name>
</gene>
<protein>
    <submittedName>
        <fullName evidence="1">YaeP family protein</fullName>
    </submittedName>
</protein>
<dbReference type="Pfam" id="PF06786">
    <property type="entry name" value="UPF0253"/>
    <property type="match status" value="1"/>
</dbReference>
<reference evidence="1 2" key="2">
    <citation type="submission" date="2020-06" db="EMBL/GenBank/DDBJ databases">
        <title>Polyphasic characterization of a Rahnella strain isolated from tree sap.</title>
        <authorList>
            <person name="Kim I.S."/>
        </authorList>
    </citation>
    <scope>NUCLEOTIDE SEQUENCE [LARGE SCALE GENOMIC DNA]</scope>
    <source>
        <strain evidence="1 2">SAP-1</strain>
    </source>
</reference>
<reference evidence="1 2" key="1">
    <citation type="submission" date="2020-01" db="EMBL/GenBank/DDBJ databases">
        <authorList>
            <person name="Lee S.D."/>
        </authorList>
    </citation>
    <scope>NUCLEOTIDE SEQUENCE [LARGE SCALE GENOMIC DNA]</scope>
    <source>
        <strain evidence="1 2">SAP-1</strain>
    </source>
</reference>
<dbReference type="InterPro" id="IPR009624">
    <property type="entry name" value="UPF0253"/>
</dbReference>
<organism evidence="1 2">
    <name type="scientific">Rouxiella aceris</name>
    <dbReference type="NCBI Taxonomy" id="2703884"/>
    <lineage>
        <taxon>Bacteria</taxon>
        <taxon>Pseudomonadati</taxon>
        <taxon>Pseudomonadota</taxon>
        <taxon>Gammaproteobacteria</taxon>
        <taxon>Enterobacterales</taxon>
        <taxon>Yersiniaceae</taxon>
        <taxon>Rouxiella</taxon>
    </lineage>
</organism>
<dbReference type="AlphaFoldDB" id="A0A848MC61"/>
<sequence>MQQYSELVRRKYSEIGSGDLGYMPNALECVLKALDDVAANTELPVAVRENAAYAAANLLMSDYADDVK</sequence>
<keyword evidence="2" id="KW-1185">Reference proteome</keyword>
<evidence type="ECO:0000313" key="2">
    <source>
        <dbReference type="Proteomes" id="UP000585363"/>
    </source>
</evidence>
<comment type="caution">
    <text evidence="1">The sequence shown here is derived from an EMBL/GenBank/DDBJ whole genome shotgun (WGS) entry which is preliminary data.</text>
</comment>
<dbReference type="Proteomes" id="UP000585363">
    <property type="component" value="Unassembled WGS sequence"/>
</dbReference>
<accession>A0A848MC61</accession>
<dbReference type="RefSeq" id="WP_169401000.1">
    <property type="nucleotide sequence ID" value="NZ_JAADJU010000001.1"/>
</dbReference>
<dbReference type="NCBIfam" id="NF003436">
    <property type="entry name" value="PRK04964.1"/>
    <property type="match status" value="1"/>
</dbReference>
<proteinExistence type="predicted"/>